<gene>
    <name evidence="4" type="ORF">HETSPECPRED_008113</name>
</gene>
<dbReference type="GO" id="GO:0140662">
    <property type="term" value="F:ATP-dependent protein folding chaperone"/>
    <property type="evidence" value="ECO:0007669"/>
    <property type="project" value="InterPro"/>
</dbReference>
<dbReference type="InterPro" id="IPR013126">
    <property type="entry name" value="Hsp_70_fam"/>
</dbReference>
<name>A0A8H3EJZ8_9LECA</name>
<comment type="caution">
    <text evidence="4">The sequence shown here is derived from an EMBL/GenBank/DDBJ whole genome shotgun (WGS) entry which is preliminary data.</text>
</comment>
<protein>
    <submittedName>
        <fullName evidence="4">Uncharacterized protein</fullName>
    </submittedName>
</protein>
<reference evidence="4" key="1">
    <citation type="submission" date="2021-03" db="EMBL/GenBank/DDBJ databases">
        <authorList>
            <person name="Tagirdzhanova G."/>
        </authorList>
    </citation>
    <scope>NUCLEOTIDE SEQUENCE</scope>
</reference>
<keyword evidence="1" id="KW-0547">Nucleotide-binding</keyword>
<dbReference type="OrthoDB" id="2394218at2759"/>
<dbReference type="CDD" id="cd10170">
    <property type="entry name" value="ASKHA_NBD_HSP70"/>
    <property type="match status" value="1"/>
</dbReference>
<accession>A0A8H3EJZ8</accession>
<evidence type="ECO:0000313" key="4">
    <source>
        <dbReference type="EMBL" id="CAF9908561.1"/>
    </source>
</evidence>
<feature type="region of interest" description="Disordered" evidence="3">
    <location>
        <begin position="710"/>
        <end position="781"/>
    </location>
</feature>
<dbReference type="Pfam" id="PF00012">
    <property type="entry name" value="HSP70"/>
    <property type="match status" value="1"/>
</dbReference>
<feature type="compositionally biased region" description="Polar residues" evidence="3">
    <location>
        <begin position="626"/>
        <end position="646"/>
    </location>
</feature>
<keyword evidence="5" id="KW-1185">Reference proteome</keyword>
<evidence type="ECO:0000256" key="2">
    <source>
        <dbReference type="ARBA" id="ARBA00022840"/>
    </source>
</evidence>
<feature type="compositionally biased region" description="Polar residues" evidence="3">
    <location>
        <begin position="688"/>
        <end position="698"/>
    </location>
</feature>
<organism evidence="4 5">
    <name type="scientific">Heterodermia speciosa</name>
    <dbReference type="NCBI Taxonomy" id="116794"/>
    <lineage>
        <taxon>Eukaryota</taxon>
        <taxon>Fungi</taxon>
        <taxon>Dikarya</taxon>
        <taxon>Ascomycota</taxon>
        <taxon>Pezizomycotina</taxon>
        <taxon>Lecanoromycetes</taxon>
        <taxon>OSLEUM clade</taxon>
        <taxon>Lecanoromycetidae</taxon>
        <taxon>Caliciales</taxon>
        <taxon>Physciaceae</taxon>
        <taxon>Heterodermia</taxon>
    </lineage>
</organism>
<dbReference type="InterPro" id="IPR043129">
    <property type="entry name" value="ATPase_NBD"/>
</dbReference>
<feature type="region of interest" description="Disordered" evidence="3">
    <location>
        <begin position="609"/>
        <end position="698"/>
    </location>
</feature>
<evidence type="ECO:0000256" key="1">
    <source>
        <dbReference type="ARBA" id="ARBA00022741"/>
    </source>
</evidence>
<evidence type="ECO:0000256" key="3">
    <source>
        <dbReference type="SAM" id="MobiDB-lite"/>
    </source>
</evidence>
<dbReference type="EMBL" id="CAJPDS010000006">
    <property type="protein sequence ID" value="CAF9908561.1"/>
    <property type="molecule type" value="Genomic_DNA"/>
</dbReference>
<dbReference type="GO" id="GO:0005524">
    <property type="term" value="F:ATP binding"/>
    <property type="evidence" value="ECO:0007669"/>
    <property type="project" value="UniProtKB-KW"/>
</dbReference>
<dbReference type="PANTHER" id="PTHR42749:SF1">
    <property type="entry name" value="CELL SHAPE-DETERMINING PROTEIN MREB"/>
    <property type="match status" value="1"/>
</dbReference>
<sequence>MDGSRPDLLVGIDFGMTCTGVSYANLSIGSGNVKWIQKWPGRSQANENKVPTVVVYPTNRSSPSSWGFVSETSSEQNADDKDYKDWFKTFLDPASLARAQQEDPEGAPKSIQEVEKCYEDYLRLLYRHIEFKLASDLQGASWQNAKIEFIFSVPTTWKPEVVETYRGIVQKAGFGGWPSHEVTIGLTEAEAAAVHTSIEASGIFKERDVLLVCDAGGGTTDLSVLRVTDTGSHSLSLEQLDVVFGATIGSAAIDYDFEIFARTRLEQAHSNNSLGVPPEELAWEMMKSKDFQNTKCEHGGPDDTPIFSVPIPKVNANYVDHGVAIENGEMRFSREDLQRLFDKQVQKLIALIDSQLQSIQSKLPDQQVAHLVLSGGLGHSPYVQQRLRSRYVSGGGHPNARSLQVRIAPDPQLAVCKGIVADRVRKLQAGKSVLKYRCCRASYGTICKELYNKNNQQHVGRPTTIDPMNGKLYVTQSIAWFIVQGDPVSSETPIVHNFMRKIQPGDPRRAFPTSVVVSHVEKSFLPHHMGPDAKILCEVQSDLSTADEKHFKRKNRHFWNTGKPYFKVDYQVKVVIGPADIRFELWFNGQKLNKDQPIQVEWTASVAPEPPRPVWEEEPVLKGPTQKPSMNFRGTPQEMGNKSSPNLAGPSLGMGNKSSPNLASPPFEIGNRSPPPLDKYSGGGLSPPRQSSPYSDGTAASISRLNVINGSVGRTQSPPLNSGLDFQGLHTQTPPLVSPGYPNGSNDKYPTMATQDAQNGYGNASPPAAPRNYLAGFRELP</sequence>
<evidence type="ECO:0000313" key="5">
    <source>
        <dbReference type="Proteomes" id="UP000664521"/>
    </source>
</evidence>
<feature type="compositionally biased region" description="Polar residues" evidence="3">
    <location>
        <begin position="710"/>
        <end position="720"/>
    </location>
</feature>
<proteinExistence type="predicted"/>
<keyword evidence="2" id="KW-0067">ATP-binding</keyword>
<dbReference type="SUPFAM" id="SSF53067">
    <property type="entry name" value="Actin-like ATPase domain"/>
    <property type="match status" value="2"/>
</dbReference>
<dbReference type="Gene3D" id="3.30.420.40">
    <property type="match status" value="2"/>
</dbReference>
<dbReference type="AlphaFoldDB" id="A0A8H3EJZ8"/>
<feature type="compositionally biased region" description="Polar residues" evidence="3">
    <location>
        <begin position="743"/>
        <end position="762"/>
    </location>
</feature>
<dbReference type="PANTHER" id="PTHR42749">
    <property type="entry name" value="CELL SHAPE-DETERMINING PROTEIN MREB"/>
    <property type="match status" value="1"/>
</dbReference>
<dbReference type="Gene3D" id="3.90.640.10">
    <property type="entry name" value="Actin, Chain A, domain 4"/>
    <property type="match status" value="1"/>
</dbReference>
<dbReference type="Proteomes" id="UP000664521">
    <property type="component" value="Unassembled WGS sequence"/>
</dbReference>